<comment type="similarity">
    <text evidence="5">Belongs to the TDD superfamily. DTWD2 family.</text>
</comment>
<protein>
    <recommendedName>
        <fullName evidence="1">tRNA-uridine aminocarboxypropyltransferase</fullName>
        <ecNumber evidence="1">2.5.1.25</ecNumber>
    </recommendedName>
</protein>
<gene>
    <name evidence="7" type="ORF">GCM10011357_28370</name>
</gene>
<dbReference type="PANTHER" id="PTHR21392">
    <property type="entry name" value="TRNA-URIDINE AMINOCARBOXYPROPYLTRANSFERASE 2"/>
    <property type="match status" value="1"/>
</dbReference>
<dbReference type="InterPro" id="IPR039262">
    <property type="entry name" value="DTWD2/TAPT"/>
</dbReference>
<keyword evidence="3" id="KW-0949">S-adenosyl-L-methionine</keyword>
<keyword evidence="4" id="KW-0819">tRNA processing</keyword>
<proteinExistence type="inferred from homology"/>
<accession>A0ABQ1RIM8</accession>
<evidence type="ECO:0000256" key="2">
    <source>
        <dbReference type="ARBA" id="ARBA00022679"/>
    </source>
</evidence>
<keyword evidence="2" id="KW-0808">Transferase</keyword>
<feature type="domain" description="DTW" evidence="6">
    <location>
        <begin position="1"/>
        <end position="165"/>
    </location>
</feature>
<sequence length="166" mass="19030">MIENRTRILILRHPSEEKHAKNTVPLLQLSLKNIGVYSGETPADFLEPRRWCNDNKQDIAVLYPNRKSKPLTEGGIENIYSLKGLVLIDGTWRKAYKIWHSNPWLQQLKSFHLEHVPQSVYRRKAGISNSLSTLEATAEALKMLEGTDTQPLIDLLNARQQFLFPG</sequence>
<evidence type="ECO:0000259" key="6">
    <source>
        <dbReference type="SMART" id="SM01144"/>
    </source>
</evidence>
<dbReference type="Proteomes" id="UP000614272">
    <property type="component" value="Unassembled WGS sequence"/>
</dbReference>
<reference evidence="8" key="1">
    <citation type="journal article" date="2019" name="Int. J. Syst. Evol. Microbiol.">
        <title>The Global Catalogue of Microorganisms (GCM) 10K type strain sequencing project: providing services to taxonomists for standard genome sequencing and annotation.</title>
        <authorList>
            <consortium name="The Broad Institute Genomics Platform"/>
            <consortium name="The Broad Institute Genome Sequencing Center for Infectious Disease"/>
            <person name="Wu L."/>
            <person name="Ma J."/>
        </authorList>
    </citation>
    <scope>NUCLEOTIDE SEQUENCE [LARGE SCALE GENOMIC DNA]</scope>
    <source>
        <strain evidence="8">CGMCC 1.12923</strain>
    </source>
</reference>
<keyword evidence="8" id="KW-1185">Reference proteome</keyword>
<dbReference type="SMART" id="SM01144">
    <property type="entry name" value="DTW"/>
    <property type="match status" value="1"/>
</dbReference>
<dbReference type="EMBL" id="BMGJ01000012">
    <property type="protein sequence ID" value="GGD71665.1"/>
    <property type="molecule type" value="Genomic_DNA"/>
</dbReference>
<organism evidence="7 8">
    <name type="scientific">Lacimicrobium alkaliphilum</name>
    <dbReference type="NCBI Taxonomy" id="1526571"/>
    <lineage>
        <taxon>Bacteria</taxon>
        <taxon>Pseudomonadati</taxon>
        <taxon>Pseudomonadota</taxon>
        <taxon>Gammaproteobacteria</taxon>
        <taxon>Alteromonadales</taxon>
        <taxon>Alteromonadaceae</taxon>
        <taxon>Lacimicrobium</taxon>
    </lineage>
</organism>
<dbReference type="InterPro" id="IPR005636">
    <property type="entry name" value="DTW"/>
</dbReference>
<comment type="caution">
    <text evidence="7">The sequence shown here is derived from an EMBL/GenBank/DDBJ whole genome shotgun (WGS) entry which is preliminary data.</text>
</comment>
<evidence type="ECO:0000256" key="5">
    <source>
        <dbReference type="ARBA" id="ARBA00034489"/>
    </source>
</evidence>
<evidence type="ECO:0000313" key="8">
    <source>
        <dbReference type="Proteomes" id="UP000614272"/>
    </source>
</evidence>
<dbReference type="EC" id="2.5.1.25" evidence="1"/>
<dbReference type="PANTHER" id="PTHR21392:SF0">
    <property type="entry name" value="TRNA-URIDINE AMINOCARBOXYPROPYLTRANSFERASE 2"/>
    <property type="match status" value="1"/>
</dbReference>
<evidence type="ECO:0000313" key="7">
    <source>
        <dbReference type="EMBL" id="GGD71665.1"/>
    </source>
</evidence>
<name>A0ABQ1RIM8_9ALTE</name>
<evidence type="ECO:0000256" key="4">
    <source>
        <dbReference type="ARBA" id="ARBA00022694"/>
    </source>
</evidence>
<dbReference type="Pfam" id="PF03942">
    <property type="entry name" value="DTW"/>
    <property type="match status" value="1"/>
</dbReference>
<evidence type="ECO:0000256" key="3">
    <source>
        <dbReference type="ARBA" id="ARBA00022691"/>
    </source>
</evidence>
<evidence type="ECO:0000256" key="1">
    <source>
        <dbReference type="ARBA" id="ARBA00012386"/>
    </source>
</evidence>